<evidence type="ECO:0000313" key="7">
    <source>
        <dbReference type="EMBL" id="PHN03263.1"/>
    </source>
</evidence>
<dbReference type="Pfam" id="PF11954">
    <property type="entry name" value="DUF3471"/>
    <property type="match status" value="1"/>
</dbReference>
<sequence>MQSFLIRTICLVGWIYMAISPQSVLAQPKGEPITIGEKFEMESSVLEETRPYIIGLPDDYETSGQSYPVLYLLDGDGHFHHTTGTVDFLARNGRMPQMIVVAIPNTTDRTRDLTPPILKADKSRFPTAGGADNMLRFIGEELMPEIEKNYRTSPYRVLIGHSFGGLFAIHAMVHRPELFDALLAISPSLWWDQQQLVEQARTFLLKNPEYEARLYMTMANEGGDMLGGAWKLSAVMEEKAPAGLDWEFRLMDEEDHGSIPHRSTYYGLEKIFEDWKGVDDPLVLYDRGGLEAITAHYERLKNKFQLKDLKVPESLINRLGYQLLANNRTEEAITVFKKNVEDFPKSSNVYDSLGEAYKENGQKEEAVKYYKKSLAINPGNTNAVEMLASMGVDYESEDVKISPKVLQSYVGTYEVNPEMRLSITVDGTRLYGEPNGGGKAELFPMSENRFYLKVDDVQVEFNRNDKREVVSITVYQKGEGIEAKKVK</sequence>
<dbReference type="GO" id="GO:0016788">
    <property type="term" value="F:hydrolase activity, acting on ester bonds"/>
    <property type="evidence" value="ECO:0007669"/>
    <property type="project" value="TreeGrafter"/>
</dbReference>
<evidence type="ECO:0000256" key="2">
    <source>
        <dbReference type="ARBA" id="ARBA00022737"/>
    </source>
</evidence>
<dbReference type="InterPro" id="IPR013105">
    <property type="entry name" value="TPR_2"/>
</dbReference>
<gene>
    <name evidence="7" type="ORF">CRP01_28120</name>
</gene>
<evidence type="ECO:0000256" key="3">
    <source>
        <dbReference type="ARBA" id="ARBA00022801"/>
    </source>
</evidence>
<dbReference type="PROSITE" id="PS50293">
    <property type="entry name" value="TPR_REGION"/>
    <property type="match status" value="1"/>
</dbReference>
<dbReference type="InterPro" id="IPR011990">
    <property type="entry name" value="TPR-like_helical_dom_sf"/>
</dbReference>
<organism evidence="7 8">
    <name type="scientific">Flavilitoribacter nigricans (strain ATCC 23147 / DSM 23189 / NBRC 102662 / NCIMB 1420 / SS-2)</name>
    <name type="common">Lewinella nigricans</name>
    <dbReference type="NCBI Taxonomy" id="1122177"/>
    <lineage>
        <taxon>Bacteria</taxon>
        <taxon>Pseudomonadati</taxon>
        <taxon>Bacteroidota</taxon>
        <taxon>Saprospiria</taxon>
        <taxon>Saprospirales</taxon>
        <taxon>Lewinellaceae</taxon>
        <taxon>Flavilitoribacter</taxon>
    </lineage>
</organism>
<evidence type="ECO:0000256" key="5">
    <source>
        <dbReference type="PROSITE-ProRule" id="PRU00339"/>
    </source>
</evidence>
<evidence type="ECO:0000256" key="1">
    <source>
        <dbReference type="ARBA" id="ARBA00005622"/>
    </source>
</evidence>
<keyword evidence="3" id="KW-0378">Hydrolase</keyword>
<dbReference type="RefSeq" id="WP_099153392.1">
    <property type="nucleotide sequence ID" value="NZ_PDUD01000033.1"/>
</dbReference>
<feature type="domain" description="Peptidase S12 Pab87-related C-terminal" evidence="6">
    <location>
        <begin position="400"/>
        <end position="475"/>
    </location>
</feature>
<keyword evidence="8" id="KW-1185">Reference proteome</keyword>
<comment type="similarity">
    <text evidence="1">Belongs to the esterase D family.</text>
</comment>
<dbReference type="SUPFAM" id="SSF53474">
    <property type="entry name" value="alpha/beta-Hydrolases"/>
    <property type="match status" value="1"/>
</dbReference>
<evidence type="ECO:0000313" key="8">
    <source>
        <dbReference type="Proteomes" id="UP000223913"/>
    </source>
</evidence>
<dbReference type="PROSITE" id="PS50005">
    <property type="entry name" value="TPR"/>
    <property type="match status" value="1"/>
</dbReference>
<dbReference type="Pfam" id="PF07719">
    <property type="entry name" value="TPR_2"/>
    <property type="match status" value="1"/>
</dbReference>
<dbReference type="AlphaFoldDB" id="A0A2D0N661"/>
<proteinExistence type="inferred from homology"/>
<dbReference type="Gene3D" id="1.25.40.10">
    <property type="entry name" value="Tetratricopeptide repeat domain"/>
    <property type="match status" value="1"/>
</dbReference>
<dbReference type="Gene3D" id="3.40.50.1820">
    <property type="entry name" value="alpha/beta hydrolase"/>
    <property type="match status" value="1"/>
</dbReference>
<dbReference type="PANTHER" id="PTHR40841">
    <property type="entry name" value="SIDEROPHORE TRIACETYLFUSARININE C ESTERASE"/>
    <property type="match status" value="1"/>
</dbReference>
<comment type="caution">
    <text evidence="7">The sequence shown here is derived from an EMBL/GenBank/DDBJ whole genome shotgun (WGS) entry which is preliminary data.</text>
</comment>
<evidence type="ECO:0000259" key="6">
    <source>
        <dbReference type="Pfam" id="PF11954"/>
    </source>
</evidence>
<dbReference type="InterPro" id="IPR000801">
    <property type="entry name" value="Esterase-like"/>
</dbReference>
<dbReference type="OrthoDB" id="9784036at2"/>
<dbReference type="InterPro" id="IPR021860">
    <property type="entry name" value="Peptidase_S12_Pab87-rel_C"/>
</dbReference>
<dbReference type="InterPro" id="IPR019734">
    <property type="entry name" value="TPR_rpt"/>
</dbReference>
<accession>A0A2D0N661</accession>
<dbReference type="Pfam" id="PF00756">
    <property type="entry name" value="Esterase"/>
    <property type="match status" value="1"/>
</dbReference>
<dbReference type="InterPro" id="IPR052558">
    <property type="entry name" value="Siderophore_Hydrolase_D"/>
</dbReference>
<evidence type="ECO:0000256" key="4">
    <source>
        <dbReference type="ARBA" id="ARBA00022803"/>
    </source>
</evidence>
<protein>
    <recommendedName>
        <fullName evidence="6">Peptidase S12 Pab87-related C-terminal domain-containing protein</fullName>
    </recommendedName>
</protein>
<dbReference type="Proteomes" id="UP000223913">
    <property type="component" value="Unassembled WGS sequence"/>
</dbReference>
<dbReference type="SMART" id="SM00028">
    <property type="entry name" value="TPR"/>
    <property type="match status" value="2"/>
</dbReference>
<name>A0A2D0N661_FLAN2</name>
<feature type="repeat" description="TPR" evidence="5">
    <location>
        <begin position="347"/>
        <end position="380"/>
    </location>
</feature>
<dbReference type="SUPFAM" id="SSF48452">
    <property type="entry name" value="TPR-like"/>
    <property type="match status" value="1"/>
</dbReference>
<keyword evidence="2" id="KW-0677">Repeat</keyword>
<dbReference type="InterPro" id="IPR029058">
    <property type="entry name" value="AB_hydrolase_fold"/>
</dbReference>
<dbReference type="EMBL" id="PDUD01000033">
    <property type="protein sequence ID" value="PHN03263.1"/>
    <property type="molecule type" value="Genomic_DNA"/>
</dbReference>
<dbReference type="PANTHER" id="PTHR40841:SF2">
    <property type="entry name" value="SIDEROPHORE-DEGRADING ESTERASE (EUROFUNG)"/>
    <property type="match status" value="1"/>
</dbReference>
<keyword evidence="4 5" id="KW-0802">TPR repeat</keyword>
<reference evidence="7 8" key="1">
    <citation type="submission" date="2017-10" db="EMBL/GenBank/DDBJ databases">
        <title>The draft genome sequence of Lewinella nigricans NBRC 102662.</title>
        <authorList>
            <person name="Wang K."/>
        </authorList>
    </citation>
    <scope>NUCLEOTIDE SEQUENCE [LARGE SCALE GENOMIC DNA]</scope>
    <source>
        <strain evidence="7 8">NBRC 102662</strain>
    </source>
</reference>